<evidence type="ECO:0000313" key="2">
    <source>
        <dbReference type="EMBL" id="MFC1853749.1"/>
    </source>
</evidence>
<evidence type="ECO:0000256" key="1">
    <source>
        <dbReference type="SAM" id="Phobius"/>
    </source>
</evidence>
<sequence>MERQLYFSDLKTGQTTWLRRSLFCSLFVAVLFLSTAIVYPTDKEDQMEFIFFFPDSTVKNPVDATNALQTFMNIVNKEEGWSFRGYFFKKQRDLDKFLSERKVEFGVFSPMYLVENYEKLKLVPFAVPLRNGKKTYRKVIIVRKEDNLQDLQDLKGKVLAAPALGEDNIPFYNKVVFRGEIDMQTHFSEIKIVDSTNSAILAVMYQQADAAAVALTGFNIVKELNPQVNKTLTSIFTSTETPISPLCYFQARA</sequence>
<dbReference type="SUPFAM" id="SSF53850">
    <property type="entry name" value="Periplasmic binding protein-like II"/>
    <property type="match status" value="1"/>
</dbReference>
<reference evidence="2 3" key="1">
    <citation type="submission" date="2024-09" db="EMBL/GenBank/DDBJ databases">
        <title>Laminarin stimulates single cell rates of sulfate reduction while oxygen inhibits transcriptomic activity in coastal marine sediment.</title>
        <authorList>
            <person name="Lindsay M."/>
            <person name="Orcutt B."/>
            <person name="Emerson D."/>
            <person name="Stepanauskas R."/>
            <person name="D'Angelo T."/>
        </authorList>
    </citation>
    <scope>NUCLEOTIDE SEQUENCE [LARGE SCALE GENOMIC DNA]</scope>
    <source>
        <strain evidence="2">SAG AM-311-K15</strain>
    </source>
</reference>
<accession>A0ABV6Z5M5</accession>
<feature type="transmembrane region" description="Helical" evidence="1">
    <location>
        <begin position="21"/>
        <end position="39"/>
    </location>
</feature>
<keyword evidence="1" id="KW-0812">Transmembrane</keyword>
<organism evidence="2 3">
    <name type="scientific">candidate division CSSED10-310 bacterium</name>
    <dbReference type="NCBI Taxonomy" id="2855610"/>
    <lineage>
        <taxon>Bacteria</taxon>
        <taxon>Bacteria division CSSED10-310</taxon>
    </lineage>
</organism>
<gene>
    <name evidence="2" type="ORF">ACFL27_26495</name>
</gene>
<dbReference type="Proteomes" id="UP001594351">
    <property type="component" value="Unassembled WGS sequence"/>
</dbReference>
<comment type="caution">
    <text evidence="2">The sequence shown here is derived from an EMBL/GenBank/DDBJ whole genome shotgun (WGS) entry which is preliminary data.</text>
</comment>
<proteinExistence type="predicted"/>
<keyword evidence="1" id="KW-1133">Transmembrane helix</keyword>
<keyword evidence="3" id="KW-1185">Reference proteome</keyword>
<feature type="non-terminal residue" evidence="2">
    <location>
        <position position="253"/>
    </location>
</feature>
<dbReference type="EMBL" id="JBHPBY010000592">
    <property type="protein sequence ID" value="MFC1853749.1"/>
    <property type="molecule type" value="Genomic_DNA"/>
</dbReference>
<protein>
    <submittedName>
        <fullName evidence="2">Phosphate/phosphite/phosphonate ABC transporter substrate-binding protein</fullName>
    </submittedName>
</protein>
<evidence type="ECO:0000313" key="3">
    <source>
        <dbReference type="Proteomes" id="UP001594351"/>
    </source>
</evidence>
<keyword evidence="1" id="KW-0472">Membrane</keyword>
<dbReference type="Gene3D" id="3.40.190.10">
    <property type="entry name" value="Periplasmic binding protein-like II"/>
    <property type="match status" value="2"/>
</dbReference>
<name>A0ABV6Z5M5_UNCC1</name>
<dbReference type="Pfam" id="PF12974">
    <property type="entry name" value="Phosphonate-bd"/>
    <property type="match status" value="1"/>
</dbReference>